<dbReference type="GO" id="GO:0005524">
    <property type="term" value="F:ATP binding"/>
    <property type="evidence" value="ECO:0007669"/>
    <property type="project" value="UniProtKB-KW"/>
</dbReference>
<organism evidence="6 9">
    <name type="scientific">Frederiksenia canicola</name>
    <dbReference type="NCBI Taxonomy" id="123824"/>
    <lineage>
        <taxon>Bacteria</taxon>
        <taxon>Pseudomonadati</taxon>
        <taxon>Pseudomonadota</taxon>
        <taxon>Gammaproteobacteria</taxon>
        <taxon>Pasteurellales</taxon>
        <taxon>Pasteurellaceae</taxon>
        <taxon>Frederiksenia</taxon>
    </lineage>
</organism>
<name>A0AAE6X5L1_9PAST</name>
<protein>
    <submittedName>
        <fullName evidence="7">Hydroxymethylpyrimidine transport system ATP-binding protein</fullName>
    </submittedName>
    <submittedName>
        <fullName evidence="6">Phosphonate ABC transporter ATP-binding protein</fullName>
    </submittedName>
</protein>
<dbReference type="InterPro" id="IPR003593">
    <property type="entry name" value="AAA+_ATPase"/>
</dbReference>
<dbReference type="Pfam" id="PF00005">
    <property type="entry name" value="ABC_tran"/>
    <property type="match status" value="1"/>
</dbReference>
<dbReference type="Gene3D" id="3.40.50.300">
    <property type="entry name" value="P-loop containing nucleotide triphosphate hydrolases"/>
    <property type="match status" value="1"/>
</dbReference>
<evidence type="ECO:0000313" key="9">
    <source>
        <dbReference type="Proteomes" id="UP000502287"/>
    </source>
</evidence>
<feature type="domain" description="ABC transporter" evidence="5">
    <location>
        <begin position="3"/>
        <end position="222"/>
    </location>
</feature>
<evidence type="ECO:0000259" key="5">
    <source>
        <dbReference type="PROSITE" id="PS50893"/>
    </source>
</evidence>
<evidence type="ECO:0000256" key="2">
    <source>
        <dbReference type="ARBA" id="ARBA00022448"/>
    </source>
</evidence>
<dbReference type="EMBL" id="RKQT01000004">
    <property type="protein sequence ID" value="RPE91872.1"/>
    <property type="molecule type" value="Genomic_DNA"/>
</dbReference>
<dbReference type="InterPro" id="IPR027417">
    <property type="entry name" value="P-loop_NTPase"/>
</dbReference>
<dbReference type="PANTHER" id="PTHR42788">
    <property type="entry name" value="TAURINE IMPORT ATP-BINDING PROTEIN-RELATED"/>
    <property type="match status" value="1"/>
</dbReference>
<dbReference type="InterPro" id="IPR003439">
    <property type="entry name" value="ABC_transporter-like_ATP-bd"/>
</dbReference>
<dbReference type="AlphaFoldDB" id="A0AAE6X5L1"/>
<dbReference type="GO" id="GO:0016887">
    <property type="term" value="F:ATP hydrolysis activity"/>
    <property type="evidence" value="ECO:0007669"/>
    <property type="project" value="InterPro"/>
</dbReference>
<sequence length="237" mass="26185">MCVQIAKLTLCFNAKPLFQQFDFQLNAGQWTVLLGKSGIGKSTLLRAIAGLEDDAIQAGNIVRQGNIAYMAQQDSLFPWLSVLDNVQLAHHLKGTKNTETTAHAKRLLSAVKMQSHADKACYQLSGGQRQRVALARVLMQQADIVLMDEPFSALDAVTRRQLQDLACELLREKTVLLITHDPQEAIRLGDQIVILQSQPATLSEPIIPQGKAPRELGDQALWQLQEKLLSALLEGDE</sequence>
<gene>
    <name evidence="6" type="ORF">A4G17_03110</name>
    <name evidence="7" type="ORF">EDC49_1664</name>
</gene>
<dbReference type="RefSeq" id="WP_123957286.1">
    <property type="nucleotide sequence ID" value="NZ_CP015029.1"/>
</dbReference>
<evidence type="ECO:0000256" key="1">
    <source>
        <dbReference type="ARBA" id="ARBA00005417"/>
    </source>
</evidence>
<dbReference type="PANTHER" id="PTHR42788:SF19">
    <property type="entry name" value="ALIPHATIC SULFONATES IMPORT ATP-BINDING PROTEIN SSUB 2"/>
    <property type="match status" value="1"/>
</dbReference>
<reference evidence="7 8" key="2">
    <citation type="submission" date="2018-11" db="EMBL/GenBank/DDBJ databases">
        <title>Genomic Encyclopedia of Type Strains, Phase IV (KMG-IV): sequencing the most valuable type-strain genomes for metagenomic binning, comparative biology and taxonomic classification.</title>
        <authorList>
            <person name="Goeker M."/>
        </authorList>
    </citation>
    <scope>NUCLEOTIDE SEQUENCE [LARGE SCALE GENOMIC DNA]</scope>
    <source>
        <strain evidence="7 8">DSM 25797</strain>
    </source>
</reference>
<dbReference type="PROSITE" id="PS00211">
    <property type="entry name" value="ABC_TRANSPORTER_1"/>
    <property type="match status" value="1"/>
</dbReference>
<dbReference type="EMBL" id="CP015029">
    <property type="protein sequence ID" value="QIM64507.1"/>
    <property type="molecule type" value="Genomic_DNA"/>
</dbReference>
<proteinExistence type="inferred from homology"/>
<keyword evidence="4 6" id="KW-0067">ATP-binding</keyword>
<keyword evidence="2" id="KW-0813">Transport</keyword>
<accession>A0AAE6X5L1</accession>
<keyword evidence="8" id="KW-1185">Reference proteome</keyword>
<dbReference type="SUPFAM" id="SSF52540">
    <property type="entry name" value="P-loop containing nucleoside triphosphate hydrolases"/>
    <property type="match status" value="1"/>
</dbReference>
<evidence type="ECO:0000313" key="6">
    <source>
        <dbReference type="EMBL" id="QIM64507.1"/>
    </source>
</evidence>
<evidence type="ECO:0000256" key="4">
    <source>
        <dbReference type="ARBA" id="ARBA00022840"/>
    </source>
</evidence>
<comment type="similarity">
    <text evidence="1">Belongs to the ABC transporter superfamily.</text>
</comment>
<evidence type="ECO:0000313" key="7">
    <source>
        <dbReference type="EMBL" id="RPE91872.1"/>
    </source>
</evidence>
<dbReference type="PROSITE" id="PS50893">
    <property type="entry name" value="ABC_TRANSPORTER_2"/>
    <property type="match status" value="1"/>
</dbReference>
<dbReference type="Proteomes" id="UP000502287">
    <property type="component" value="Chromosome"/>
</dbReference>
<evidence type="ECO:0000313" key="8">
    <source>
        <dbReference type="Proteomes" id="UP000276901"/>
    </source>
</evidence>
<dbReference type="KEGG" id="fcl:A4G17_03110"/>
<dbReference type="InterPro" id="IPR017871">
    <property type="entry name" value="ABC_transporter-like_CS"/>
</dbReference>
<keyword evidence="3" id="KW-0547">Nucleotide-binding</keyword>
<dbReference type="Proteomes" id="UP000276901">
    <property type="component" value="Unassembled WGS sequence"/>
</dbReference>
<dbReference type="SMART" id="SM00382">
    <property type="entry name" value="AAA"/>
    <property type="match status" value="1"/>
</dbReference>
<reference evidence="6 9" key="1">
    <citation type="submission" date="2016-03" db="EMBL/GenBank/DDBJ databases">
        <authorList>
            <person name="Hansen M.J."/>
            <person name="Bojesen A.M."/>
            <person name="Planet P."/>
        </authorList>
    </citation>
    <scope>NUCLEOTIDE SEQUENCE [LARGE SCALE GENOMIC DNA]</scope>
    <source>
        <strain evidence="6 9">HPA 21</strain>
    </source>
</reference>
<evidence type="ECO:0000256" key="3">
    <source>
        <dbReference type="ARBA" id="ARBA00022741"/>
    </source>
</evidence>
<dbReference type="InterPro" id="IPR050166">
    <property type="entry name" value="ABC_transporter_ATP-bind"/>
</dbReference>